<gene>
    <name evidence="11" type="ORF">CKAH01_10147</name>
</gene>
<dbReference type="InterPro" id="IPR011050">
    <property type="entry name" value="Pectin_lyase_fold/virulence"/>
</dbReference>
<evidence type="ECO:0000256" key="7">
    <source>
        <dbReference type="ARBA" id="ARBA00022837"/>
    </source>
</evidence>
<protein>
    <recommendedName>
        <fullName evidence="10">Pectate lyase</fullName>
        <ecNumber evidence="10">4.2.2.2</ecNumber>
    </recommendedName>
</protein>
<keyword evidence="6 10" id="KW-0732">Signal</keyword>
<evidence type="ECO:0000256" key="4">
    <source>
        <dbReference type="ARBA" id="ARBA00006463"/>
    </source>
</evidence>
<reference evidence="11" key="1">
    <citation type="submission" date="2023-02" db="EMBL/GenBank/DDBJ databases">
        <title>Colletotrichum kahawae CIFC_Que2 genome sequencing and assembly.</title>
        <authorList>
            <person name="Baroncelli R."/>
        </authorList>
    </citation>
    <scope>NUCLEOTIDE SEQUENCE</scope>
    <source>
        <strain evidence="11">CIFC_Que2</strain>
    </source>
</reference>
<evidence type="ECO:0000256" key="5">
    <source>
        <dbReference type="ARBA" id="ARBA00022525"/>
    </source>
</evidence>
<proteinExistence type="inferred from homology"/>
<keyword evidence="7 10" id="KW-0106">Calcium</keyword>
<evidence type="ECO:0000313" key="12">
    <source>
        <dbReference type="Proteomes" id="UP001281614"/>
    </source>
</evidence>
<dbReference type="GO" id="GO:0045490">
    <property type="term" value="P:pectin catabolic process"/>
    <property type="evidence" value="ECO:0007669"/>
    <property type="project" value="TreeGrafter"/>
</dbReference>
<accession>A0AAE0CXW1</accession>
<feature type="signal peptide" evidence="10">
    <location>
        <begin position="1"/>
        <end position="21"/>
    </location>
</feature>
<sequence>MVTMSIVKFLPVAILVGLATGQTLNIPARSGSIISLPAPSVISGSKDMGNKEYDRGRACETDVETPGGHPVFILDDGATLSNAIIGIGQVEGIHCRGACTLKNVWFRKVCDGKLLFNNTQEPCQMSGEEADQRVEVNNTDAITLVGNGNILIEGGGAQSAAENVILHQGKGTVTIKDFTVVGSNRLYRACGNCANNGGPRNAVIENVKANSVKLLAGINSNFGDVSTVSNSCGAAVTKVCQEYKGVQKGQESSKVATTANCKGQTSLGAC</sequence>
<evidence type="ECO:0000256" key="10">
    <source>
        <dbReference type="RuleBase" id="RU367009"/>
    </source>
</evidence>
<dbReference type="AlphaFoldDB" id="A0AAE0CXW1"/>
<evidence type="ECO:0000313" key="11">
    <source>
        <dbReference type="EMBL" id="KAK2729464.1"/>
    </source>
</evidence>
<dbReference type="GO" id="GO:0005576">
    <property type="term" value="C:extracellular region"/>
    <property type="evidence" value="ECO:0007669"/>
    <property type="project" value="UniProtKB-SubCell"/>
</dbReference>
<dbReference type="Proteomes" id="UP001281614">
    <property type="component" value="Unassembled WGS sequence"/>
</dbReference>
<evidence type="ECO:0000256" key="8">
    <source>
        <dbReference type="ARBA" id="ARBA00023239"/>
    </source>
</evidence>
<dbReference type="GO" id="GO:0030570">
    <property type="term" value="F:pectate lyase activity"/>
    <property type="evidence" value="ECO:0007669"/>
    <property type="project" value="UniProtKB-UniRule"/>
</dbReference>
<evidence type="ECO:0000256" key="9">
    <source>
        <dbReference type="ARBA" id="ARBA00025679"/>
    </source>
</evidence>
<dbReference type="EMBL" id="VYYT01000777">
    <property type="protein sequence ID" value="KAK2729464.1"/>
    <property type="molecule type" value="Genomic_DNA"/>
</dbReference>
<dbReference type="InterPro" id="IPR004898">
    <property type="entry name" value="Pectate_lyase_PlyH/PlyE-like"/>
</dbReference>
<comment type="cofactor">
    <cofactor evidence="2 10">
        <name>Ca(2+)</name>
        <dbReference type="ChEBI" id="CHEBI:29108"/>
    </cofactor>
</comment>
<dbReference type="Pfam" id="PF03211">
    <property type="entry name" value="Pectate_lyase"/>
    <property type="match status" value="2"/>
</dbReference>
<evidence type="ECO:0000256" key="3">
    <source>
        <dbReference type="ARBA" id="ARBA00004613"/>
    </source>
</evidence>
<comment type="catalytic activity">
    <reaction evidence="1 10">
        <text>Eliminative cleavage of (1-&gt;4)-alpha-D-galacturonan to give oligosaccharides with 4-deoxy-alpha-D-galact-4-enuronosyl groups at their non-reducing ends.</text>
        <dbReference type="EC" id="4.2.2.2"/>
    </reaction>
</comment>
<keyword evidence="12" id="KW-1185">Reference proteome</keyword>
<keyword evidence="8 10" id="KW-0456">Lyase</keyword>
<dbReference type="Gene3D" id="2.160.20.10">
    <property type="entry name" value="Single-stranded right-handed beta-helix, Pectin lyase-like"/>
    <property type="match status" value="1"/>
</dbReference>
<organism evidence="11 12">
    <name type="scientific">Colletotrichum kahawae</name>
    <name type="common">Coffee berry disease fungus</name>
    <dbReference type="NCBI Taxonomy" id="34407"/>
    <lineage>
        <taxon>Eukaryota</taxon>
        <taxon>Fungi</taxon>
        <taxon>Dikarya</taxon>
        <taxon>Ascomycota</taxon>
        <taxon>Pezizomycotina</taxon>
        <taxon>Sordariomycetes</taxon>
        <taxon>Hypocreomycetidae</taxon>
        <taxon>Glomerellales</taxon>
        <taxon>Glomerellaceae</taxon>
        <taxon>Colletotrichum</taxon>
        <taxon>Colletotrichum gloeosporioides species complex</taxon>
    </lineage>
</organism>
<dbReference type="PANTHER" id="PTHR33407">
    <property type="entry name" value="PECTATE LYASE F-RELATED"/>
    <property type="match status" value="1"/>
</dbReference>
<evidence type="ECO:0000256" key="6">
    <source>
        <dbReference type="ARBA" id="ARBA00022729"/>
    </source>
</evidence>
<dbReference type="PANTHER" id="PTHR33407:SF9">
    <property type="entry name" value="PECTATE LYASE F-RELATED"/>
    <property type="match status" value="1"/>
</dbReference>
<comment type="similarity">
    <text evidence="4 10">Belongs to the polysaccharide lyase 3 family.</text>
</comment>
<dbReference type="SUPFAM" id="SSF51126">
    <property type="entry name" value="Pectin lyase-like"/>
    <property type="match status" value="1"/>
</dbReference>
<comment type="function">
    <text evidence="9 10">Pectinolytic enzyme consist of four classes of enzymes: pectin lyase, polygalacturonase, pectin methylesterase and rhamnogalacturonase. Among pectinolytic enzymes, pectin lyase is the most important in depolymerization of pectin, since it cleaves internal glycosidic bonds of highly methylated pectins. Favors pectate, the anion, over pectin, the methyl ester.</text>
</comment>
<comment type="subcellular location">
    <subcellularLocation>
        <location evidence="3 10">Secreted</location>
    </subcellularLocation>
</comment>
<evidence type="ECO:0000256" key="2">
    <source>
        <dbReference type="ARBA" id="ARBA00001913"/>
    </source>
</evidence>
<comment type="caution">
    <text evidence="11">The sequence shown here is derived from an EMBL/GenBank/DDBJ whole genome shotgun (WGS) entry which is preliminary data.</text>
</comment>
<keyword evidence="5 10" id="KW-0964">Secreted</keyword>
<dbReference type="EC" id="4.2.2.2" evidence="10"/>
<dbReference type="InterPro" id="IPR012334">
    <property type="entry name" value="Pectin_lyas_fold"/>
</dbReference>
<feature type="chain" id="PRO_5041781835" description="Pectate lyase" evidence="10">
    <location>
        <begin position="22"/>
        <end position="270"/>
    </location>
</feature>
<evidence type="ECO:0000256" key="1">
    <source>
        <dbReference type="ARBA" id="ARBA00000695"/>
    </source>
</evidence>
<name>A0AAE0CXW1_COLKA</name>